<dbReference type="EMBL" id="KC117377">
    <property type="protein sequence ID" value="AGC34402.1"/>
    <property type="molecule type" value="Genomic_DNA"/>
</dbReference>
<organism evidence="1 2">
    <name type="scientific">Haloarcula vallismortis tailed virus 1</name>
    <dbReference type="NCBI Taxonomy" id="1262528"/>
    <lineage>
        <taxon>Viruses</taxon>
        <taxon>Duplodnaviria</taxon>
        <taxon>Heunggongvirae</taxon>
        <taxon>Uroviricota</taxon>
        <taxon>Caudoviricetes</taxon>
        <taxon>Thumleimavirales</taxon>
        <taxon>Druskaviridae</taxon>
        <taxon>Tredecimvirus</taxon>
        <taxon>Tredecimvirus thailandense</taxon>
        <taxon>Tredecimvirus HVTV1</taxon>
    </lineage>
</organism>
<name>L7TNH2_9CAUD</name>
<dbReference type="OrthoDB" id="28259at10239"/>
<sequence>MSDYTRLAYAPSSDAIHVWEIQNGGEKEHLFACDEVCDGDHCVGPDDLTREREVSVGDVEVERKGDTVTVRLVDVASEPDE</sequence>
<accession>L7TNH2</accession>
<dbReference type="Proteomes" id="UP000011137">
    <property type="component" value="Segment"/>
</dbReference>
<keyword evidence="2" id="KW-1185">Reference proteome</keyword>
<protein>
    <submittedName>
        <fullName evidence="1">Uncharacterized protein</fullName>
    </submittedName>
</protein>
<evidence type="ECO:0000313" key="1">
    <source>
        <dbReference type="EMBL" id="AGC34402.1"/>
    </source>
</evidence>
<gene>
    <name evidence="1" type="primary">32</name>
    <name evidence="1" type="ORF">HVTV1_32</name>
</gene>
<evidence type="ECO:0000313" key="2">
    <source>
        <dbReference type="Proteomes" id="UP000011137"/>
    </source>
</evidence>
<proteinExistence type="predicted"/>
<dbReference type="KEGG" id="vg:14477273"/>
<dbReference type="RefSeq" id="YP_007378938.1">
    <property type="nucleotide sequence ID" value="NC_020158.1"/>
</dbReference>
<reference evidence="1 2" key="1">
    <citation type="journal article" date="2013" name="J. Virol.">
        <title>Insights into head-tailed viruses infecting extremely halophilic archaea.</title>
        <authorList>
            <person name="Pietila M.K."/>
            <person name="Laurinmaki P."/>
            <person name="Russell D.A."/>
            <person name="Ko C.C."/>
            <person name="Jacobs-Sera D."/>
            <person name="Butcher S.J."/>
            <person name="Bamford D.H."/>
            <person name="Hendrix R.W."/>
        </authorList>
    </citation>
    <scope>NUCLEOTIDE SEQUENCE [LARGE SCALE GENOMIC DNA]</scope>
</reference>
<dbReference type="GeneID" id="14477273"/>